<dbReference type="AlphaFoldDB" id="A0A1X7U3C6"/>
<evidence type="ECO:0000256" key="3">
    <source>
        <dbReference type="SAM" id="Coils"/>
    </source>
</evidence>
<feature type="coiled-coil region" evidence="3">
    <location>
        <begin position="531"/>
        <end position="558"/>
    </location>
</feature>
<dbReference type="Pfam" id="PF24681">
    <property type="entry name" value="Kelch_KLHDC2_KLHL20_DRC7"/>
    <property type="match status" value="1"/>
</dbReference>
<keyword evidence="2" id="KW-0677">Repeat</keyword>
<evidence type="ECO:0000313" key="4">
    <source>
        <dbReference type="EnsemblMetazoa" id="Aqu2.1.22270_001"/>
    </source>
</evidence>
<dbReference type="Gene3D" id="2.120.10.80">
    <property type="entry name" value="Kelch-type beta propeller"/>
    <property type="match status" value="2"/>
</dbReference>
<sequence length="620" mass="69991">MGYFCTTRNNDIFFFGGYCGHDICYHNDVNSFNSLTYEWSIIIPTSDAVMKRMSGGMVCMESMGTEYLFMIGGAGSTPTTYQSQYQYIQLGTGAIRTNEQNLLNLSTRQWIIPTISGQCCPPTSNFAIQKTTNNKAVMFGGTVPNDGYDVVVNTVYICQLKSDTTIHWESVKGPVVPASVQWPVERREHAFTSIISDSPTLVMIGGEGKDDQLVNDSWLLNTSPYQWSKMVLPESVTGRRSYSSSSVMMSPDCVWLVVVGGRGTIEWKDVGRGYEEPFGGYITDPNITMLIELVLREGEWRVSEVLDSTGLTTEGYQDKYQLLLKTRQWWQDQFIVYPTDREVKLQNYVESLQQELRVSEGNKTSLQEALLEASQQNKARVKPVKETKLYSTKEELSTGPTDEESKKLKANIAMLTEIKLQFEKIIDISTEENKKLKAKVVDNEMVIAKLTKENLQLKEELSMKDISTDTKSIQCDYWTKAELPFDGMVTLGKKVCLYNANSSYELQLDECGLTLSLPDGLFFPVDSTVHEAAAQEENKKLKANIAMLTEKKLQFEKIIDISTEENKKLKAKVVDNEMVIAKLTKENDTKSIQCVYWTKAGYRIAGNFGGTKIWPIAKCW</sequence>
<protein>
    <submittedName>
        <fullName evidence="4">Uncharacterized protein</fullName>
    </submittedName>
</protein>
<dbReference type="EnsemblMetazoa" id="Aqu2.1.22270_001">
    <property type="protein sequence ID" value="Aqu2.1.22270_001"/>
    <property type="gene ID" value="Aqu2.1.22270"/>
</dbReference>
<dbReference type="InParanoid" id="A0A1X7U3C6"/>
<name>A0A1X7U3C6_AMPQE</name>
<accession>A0A1X7U3C6</accession>
<organism evidence="4">
    <name type="scientific">Amphimedon queenslandica</name>
    <name type="common">Sponge</name>
    <dbReference type="NCBI Taxonomy" id="400682"/>
    <lineage>
        <taxon>Eukaryota</taxon>
        <taxon>Metazoa</taxon>
        <taxon>Porifera</taxon>
        <taxon>Demospongiae</taxon>
        <taxon>Heteroscleromorpha</taxon>
        <taxon>Haplosclerida</taxon>
        <taxon>Niphatidae</taxon>
        <taxon>Amphimedon</taxon>
    </lineage>
</organism>
<dbReference type="InterPro" id="IPR015915">
    <property type="entry name" value="Kelch-typ_b-propeller"/>
</dbReference>
<dbReference type="SUPFAM" id="SSF117281">
    <property type="entry name" value="Kelch motif"/>
    <property type="match status" value="1"/>
</dbReference>
<keyword evidence="3" id="KW-0175">Coiled coil</keyword>
<reference evidence="4" key="1">
    <citation type="submission" date="2017-05" db="UniProtKB">
        <authorList>
            <consortium name="EnsemblMetazoa"/>
        </authorList>
    </citation>
    <scope>IDENTIFICATION</scope>
</reference>
<keyword evidence="1" id="KW-0880">Kelch repeat</keyword>
<dbReference type="PANTHER" id="PTHR46228:SF2">
    <property type="entry name" value="KELCH REPEAT PROTEIN (AFU_ORTHOLOGUE AFUA_4G14350)"/>
    <property type="match status" value="1"/>
</dbReference>
<dbReference type="PANTHER" id="PTHR46228">
    <property type="entry name" value="KELCH DOMAIN-CONTAINING PROTEIN"/>
    <property type="match status" value="1"/>
</dbReference>
<evidence type="ECO:0000256" key="2">
    <source>
        <dbReference type="ARBA" id="ARBA00022737"/>
    </source>
</evidence>
<proteinExistence type="predicted"/>
<evidence type="ECO:0000256" key="1">
    <source>
        <dbReference type="ARBA" id="ARBA00022441"/>
    </source>
</evidence>